<organism evidence="2 3">
    <name type="scientific">Chiayiivirga flava</name>
    <dbReference type="NCBI Taxonomy" id="659595"/>
    <lineage>
        <taxon>Bacteria</taxon>
        <taxon>Pseudomonadati</taxon>
        <taxon>Pseudomonadota</taxon>
        <taxon>Gammaproteobacteria</taxon>
        <taxon>Lysobacterales</taxon>
        <taxon>Lysobacteraceae</taxon>
        <taxon>Chiayiivirga</taxon>
    </lineage>
</organism>
<gene>
    <name evidence="2" type="ORF">HNQ52_003071</name>
</gene>
<feature type="transmembrane region" description="Helical" evidence="1">
    <location>
        <begin position="209"/>
        <end position="231"/>
    </location>
</feature>
<feature type="transmembrane region" description="Helical" evidence="1">
    <location>
        <begin position="276"/>
        <end position="301"/>
    </location>
</feature>
<keyword evidence="1" id="KW-0812">Transmembrane</keyword>
<comment type="caution">
    <text evidence="2">The sequence shown here is derived from an EMBL/GenBank/DDBJ whole genome shotgun (WGS) entry which is preliminary data.</text>
</comment>
<dbReference type="AlphaFoldDB" id="A0A7W8D8D0"/>
<name>A0A7W8D8D0_9GAMM</name>
<keyword evidence="1" id="KW-1133">Transmembrane helix</keyword>
<evidence type="ECO:0000313" key="3">
    <source>
        <dbReference type="Proteomes" id="UP000521199"/>
    </source>
</evidence>
<dbReference type="Proteomes" id="UP000521199">
    <property type="component" value="Unassembled WGS sequence"/>
</dbReference>
<keyword evidence="1" id="KW-0472">Membrane</keyword>
<proteinExistence type="predicted"/>
<dbReference type="InterPro" id="IPR022134">
    <property type="entry name" value="DUF3667"/>
</dbReference>
<accession>A0A7W8D8D0</accession>
<feature type="transmembrane region" description="Helical" evidence="1">
    <location>
        <begin position="178"/>
        <end position="197"/>
    </location>
</feature>
<evidence type="ECO:0000313" key="2">
    <source>
        <dbReference type="EMBL" id="MBB5209502.1"/>
    </source>
</evidence>
<dbReference type="EMBL" id="JACHHP010000006">
    <property type="protein sequence ID" value="MBB5209502.1"/>
    <property type="molecule type" value="Genomic_DNA"/>
</dbReference>
<feature type="transmembrane region" description="Helical" evidence="1">
    <location>
        <begin position="243"/>
        <end position="264"/>
    </location>
</feature>
<evidence type="ECO:0008006" key="4">
    <source>
        <dbReference type="Google" id="ProtNLM"/>
    </source>
</evidence>
<dbReference type="RefSeq" id="WP_183962035.1">
    <property type="nucleotide sequence ID" value="NZ_JACHHP010000006.1"/>
</dbReference>
<sequence>MRCANCGETIAASYCGACGQHRFRPQDRRLMHLLREFAEALTDLDGRFWRSMRALLLRPGLLSRDYIAGRRARWMSPVSLFLLANVLYFFAPGMSDFDLPLRDHVRGAVVAQFDPAIAALPAERRASIEANAGQLHSRFTEPWVRARLAALVREAPEGSAFAALEQRYAIASANVSKALIVLHVPFMAVVLLLAMAGRGRYFAEHVVVALHYFAFVLFLFELVVLPGAWLAERAGADAAAGIALRYLLPAALGVYGVIAVRVAYDCGWWRATLAGLALPIALLAINLTIYRALQFAVVLALA</sequence>
<protein>
    <recommendedName>
        <fullName evidence="4">DUF3667 domain-containing protein</fullName>
    </recommendedName>
</protein>
<keyword evidence="3" id="KW-1185">Reference proteome</keyword>
<dbReference type="Pfam" id="PF12412">
    <property type="entry name" value="DUF3667"/>
    <property type="match status" value="1"/>
</dbReference>
<reference evidence="2 3" key="1">
    <citation type="submission" date="2020-08" db="EMBL/GenBank/DDBJ databases">
        <title>Genomic Encyclopedia of Type Strains, Phase IV (KMG-IV): sequencing the most valuable type-strain genomes for metagenomic binning, comparative biology and taxonomic classification.</title>
        <authorList>
            <person name="Goeker M."/>
        </authorList>
    </citation>
    <scope>NUCLEOTIDE SEQUENCE [LARGE SCALE GENOMIC DNA]</scope>
    <source>
        <strain evidence="2 3">DSM 24163</strain>
    </source>
</reference>
<evidence type="ECO:0000256" key="1">
    <source>
        <dbReference type="SAM" id="Phobius"/>
    </source>
</evidence>